<dbReference type="OrthoDB" id="2094269at2759"/>
<protein>
    <recommendedName>
        <fullName evidence="2">Serine hydrolase domain-containing protein</fullName>
    </recommendedName>
</protein>
<dbReference type="InterPro" id="IPR050593">
    <property type="entry name" value="LovG"/>
</dbReference>
<dbReference type="EMBL" id="ML994789">
    <property type="protein sequence ID" value="KAF2174702.1"/>
    <property type="molecule type" value="Genomic_DNA"/>
</dbReference>
<dbReference type="PANTHER" id="PTHR48070">
    <property type="entry name" value="ESTERASE OVCA2"/>
    <property type="match status" value="1"/>
</dbReference>
<dbReference type="GO" id="GO:0016787">
    <property type="term" value="F:hydrolase activity"/>
    <property type="evidence" value="ECO:0007669"/>
    <property type="project" value="UniProtKB-KW"/>
</dbReference>
<dbReference type="GO" id="GO:0019748">
    <property type="term" value="P:secondary metabolic process"/>
    <property type="evidence" value="ECO:0007669"/>
    <property type="project" value="TreeGrafter"/>
</dbReference>
<evidence type="ECO:0000256" key="1">
    <source>
        <dbReference type="ARBA" id="ARBA00022801"/>
    </source>
</evidence>
<name>A0A6A6D8V1_9PEZI</name>
<dbReference type="InterPro" id="IPR005645">
    <property type="entry name" value="FSH-like_dom"/>
</dbReference>
<accession>A0A6A6D8V1</accession>
<keyword evidence="4" id="KW-1185">Reference proteome</keyword>
<dbReference type="PANTHER" id="PTHR48070:SF7">
    <property type="entry name" value="SERINE HYDROLASE FSH DOMAIN-CONTAINING PROTEIN-RELATED"/>
    <property type="match status" value="1"/>
</dbReference>
<keyword evidence="1" id="KW-0378">Hydrolase</keyword>
<gene>
    <name evidence="3" type="ORF">K469DRAFT_772249</name>
</gene>
<sequence>MRFLCLHGRGTNGQILEAQTAAVRIELGDNHTFEYVDGCTPAKLDPELVAFFPVNDEYYDYWGNSMESKIKAVTDLERMLEKEDPFDGVLAFSQGAMLAITYILREAKLQPTKHHIDPAFKVAIFFSAIKPVDSVLLEETGIEAFVDSNGDHPLVRIPTAHIWGRSDKTWSKDSKEVAGLCDPEKRAIYIHDGGHEVPGSKDSNTLYAVVHTVRRTIDAASHAVAA</sequence>
<reference evidence="3" key="1">
    <citation type="journal article" date="2020" name="Stud. Mycol.">
        <title>101 Dothideomycetes genomes: a test case for predicting lifestyles and emergence of pathogens.</title>
        <authorList>
            <person name="Haridas S."/>
            <person name="Albert R."/>
            <person name="Binder M."/>
            <person name="Bloem J."/>
            <person name="Labutti K."/>
            <person name="Salamov A."/>
            <person name="Andreopoulos B."/>
            <person name="Baker S."/>
            <person name="Barry K."/>
            <person name="Bills G."/>
            <person name="Bluhm B."/>
            <person name="Cannon C."/>
            <person name="Castanera R."/>
            <person name="Culley D."/>
            <person name="Daum C."/>
            <person name="Ezra D."/>
            <person name="Gonzalez J."/>
            <person name="Henrissat B."/>
            <person name="Kuo A."/>
            <person name="Liang C."/>
            <person name="Lipzen A."/>
            <person name="Lutzoni F."/>
            <person name="Magnuson J."/>
            <person name="Mondo S."/>
            <person name="Nolan M."/>
            <person name="Ohm R."/>
            <person name="Pangilinan J."/>
            <person name="Park H.-J."/>
            <person name="Ramirez L."/>
            <person name="Alfaro M."/>
            <person name="Sun H."/>
            <person name="Tritt A."/>
            <person name="Yoshinaga Y."/>
            <person name="Zwiers L.-H."/>
            <person name="Turgeon B."/>
            <person name="Goodwin S."/>
            <person name="Spatafora J."/>
            <person name="Crous P."/>
            <person name="Grigoriev I."/>
        </authorList>
    </citation>
    <scope>NUCLEOTIDE SEQUENCE</scope>
    <source>
        <strain evidence="3">CBS 207.26</strain>
    </source>
</reference>
<dbReference type="InterPro" id="IPR029058">
    <property type="entry name" value="AB_hydrolase_fold"/>
</dbReference>
<evidence type="ECO:0000313" key="4">
    <source>
        <dbReference type="Proteomes" id="UP000800200"/>
    </source>
</evidence>
<dbReference type="Proteomes" id="UP000800200">
    <property type="component" value="Unassembled WGS sequence"/>
</dbReference>
<organism evidence="3 4">
    <name type="scientific">Zopfia rhizophila CBS 207.26</name>
    <dbReference type="NCBI Taxonomy" id="1314779"/>
    <lineage>
        <taxon>Eukaryota</taxon>
        <taxon>Fungi</taxon>
        <taxon>Dikarya</taxon>
        <taxon>Ascomycota</taxon>
        <taxon>Pezizomycotina</taxon>
        <taxon>Dothideomycetes</taxon>
        <taxon>Dothideomycetes incertae sedis</taxon>
        <taxon>Zopfiaceae</taxon>
        <taxon>Zopfia</taxon>
    </lineage>
</organism>
<feature type="domain" description="Serine hydrolase" evidence="2">
    <location>
        <begin position="2"/>
        <end position="203"/>
    </location>
</feature>
<dbReference type="GO" id="GO:0005634">
    <property type="term" value="C:nucleus"/>
    <property type="evidence" value="ECO:0007669"/>
    <property type="project" value="TreeGrafter"/>
</dbReference>
<dbReference type="SUPFAM" id="SSF53474">
    <property type="entry name" value="alpha/beta-Hydrolases"/>
    <property type="match status" value="1"/>
</dbReference>
<dbReference type="GO" id="GO:0005737">
    <property type="term" value="C:cytoplasm"/>
    <property type="evidence" value="ECO:0007669"/>
    <property type="project" value="TreeGrafter"/>
</dbReference>
<dbReference type="Gene3D" id="3.40.50.1820">
    <property type="entry name" value="alpha/beta hydrolase"/>
    <property type="match status" value="1"/>
</dbReference>
<dbReference type="AlphaFoldDB" id="A0A6A6D8V1"/>
<evidence type="ECO:0000259" key="2">
    <source>
        <dbReference type="Pfam" id="PF03959"/>
    </source>
</evidence>
<proteinExistence type="predicted"/>
<dbReference type="Pfam" id="PF03959">
    <property type="entry name" value="FSH1"/>
    <property type="match status" value="1"/>
</dbReference>
<evidence type="ECO:0000313" key="3">
    <source>
        <dbReference type="EMBL" id="KAF2174702.1"/>
    </source>
</evidence>